<dbReference type="EMBL" id="CP069798">
    <property type="protein sequence ID" value="QRQ81232.1"/>
    <property type="molecule type" value="Genomic_DNA"/>
</dbReference>
<accession>A0A892ZE63</accession>
<reference evidence="2" key="1">
    <citation type="submission" date="2021-02" db="EMBL/GenBank/DDBJ databases">
        <title>Neisseriaceae sp. 26B isolated from the cloaca of a Common Toad-headed Turtle (Mesoclemmys nasuta).</title>
        <authorList>
            <person name="Spergser J."/>
            <person name="Busse H.-J."/>
        </authorList>
    </citation>
    <scope>NUCLEOTIDE SEQUENCE</scope>
    <source>
        <strain evidence="2">26B</strain>
    </source>
</reference>
<dbReference type="Proteomes" id="UP000653156">
    <property type="component" value="Chromosome"/>
</dbReference>
<evidence type="ECO:0000313" key="3">
    <source>
        <dbReference type="Proteomes" id="UP000653156"/>
    </source>
</evidence>
<dbReference type="InterPro" id="IPR054347">
    <property type="entry name" value="TOTE_primase"/>
</dbReference>
<evidence type="ECO:0000259" key="1">
    <source>
        <dbReference type="Pfam" id="PF22548"/>
    </source>
</evidence>
<organism evidence="2 3">
    <name type="scientific">Paralysiella testudinis</name>
    <dbReference type="NCBI Taxonomy" id="2809020"/>
    <lineage>
        <taxon>Bacteria</taxon>
        <taxon>Pseudomonadati</taxon>
        <taxon>Pseudomonadota</taxon>
        <taxon>Betaproteobacteria</taxon>
        <taxon>Neisseriales</taxon>
        <taxon>Neisseriaceae</taxon>
        <taxon>Paralysiella</taxon>
    </lineage>
</organism>
<dbReference type="AlphaFoldDB" id="A0A892ZE63"/>
<dbReference type="RefSeq" id="WP_230338521.1">
    <property type="nucleotide sequence ID" value="NZ_CP069798.1"/>
</dbReference>
<name>A0A892ZE63_9NEIS</name>
<gene>
    <name evidence="2" type="ORF">JQU52_10960</name>
</gene>
<keyword evidence="3" id="KW-1185">Reference proteome</keyword>
<sequence length="278" mass="31305">MPTTAPENTQTALLQAEIQRLRTLLDQAGIDWRPQPYPQPAAAQQTGKTMSAEAKIALFRQLFRGREDVYPLRWQSRQDKAGYSPACANEWQAGVCGKPKIKCSTCPNRRFLPLTEQTVYRHLAGLHTIGIYPLLPDDTCYFLVMDVDKGDWQADAAAVVYSCRELQIPVSVEQSRSGNGAHLWWFFADAVPASLARQLGAALISHTCRQTRQLSLQSYDRLFPNQDTLPKGGLGNLIALPLQKQPRAQGYSEFVDEYFRPFADQWAYLRSIKPFKAA</sequence>
<proteinExistence type="predicted"/>
<feature type="domain" description="TOTE conflict system primase" evidence="1">
    <location>
        <begin position="55"/>
        <end position="275"/>
    </location>
</feature>
<evidence type="ECO:0000313" key="2">
    <source>
        <dbReference type="EMBL" id="QRQ81232.1"/>
    </source>
</evidence>
<protein>
    <recommendedName>
        <fullName evidence="1">TOTE conflict system primase domain-containing protein</fullName>
    </recommendedName>
</protein>
<dbReference type="Pfam" id="PF22548">
    <property type="entry name" value="AEP-TOTE"/>
    <property type="match status" value="1"/>
</dbReference>
<dbReference type="KEGG" id="ptes:JQU52_10960"/>